<dbReference type="AlphaFoldDB" id="A0A840L4A1"/>
<feature type="transmembrane region" description="Helical" evidence="1">
    <location>
        <begin position="70"/>
        <end position="89"/>
    </location>
</feature>
<dbReference type="PANTHER" id="PTHR39594">
    <property type="entry name" value="PROTEIN YCHQ"/>
    <property type="match status" value="1"/>
</dbReference>
<keyword evidence="1" id="KW-0812">Transmembrane</keyword>
<keyword evidence="1" id="KW-0472">Membrane</keyword>
<sequence>MDYLLLKTLHQSLVTLSIAGFAARGLGSLNGAAWVGRPLAKRLPHLVDSLLLLSALALLWMLQLNPLSSPWLLAKLLGLLLYIGLGVLALQARRPAWQRTLAFAAALATVGWMVSVAISKSPWGFFRLMLQ</sequence>
<protein>
    <submittedName>
        <fullName evidence="2">Putative membrane protein SirB2</fullName>
    </submittedName>
</protein>
<keyword evidence="3" id="KW-1185">Reference proteome</keyword>
<dbReference type="Proteomes" id="UP000562027">
    <property type="component" value="Unassembled WGS sequence"/>
</dbReference>
<dbReference type="PIRSF" id="PIRSF005610">
    <property type="entry name" value="SirB"/>
    <property type="match status" value="1"/>
</dbReference>
<dbReference type="PANTHER" id="PTHR39594:SF1">
    <property type="entry name" value="PROTEIN YCHQ"/>
    <property type="match status" value="1"/>
</dbReference>
<proteinExistence type="predicted"/>
<dbReference type="EMBL" id="JACHLP010000003">
    <property type="protein sequence ID" value="MBB4843030.1"/>
    <property type="molecule type" value="Genomic_DNA"/>
</dbReference>
<dbReference type="GO" id="GO:0005886">
    <property type="term" value="C:plasma membrane"/>
    <property type="evidence" value="ECO:0007669"/>
    <property type="project" value="TreeGrafter"/>
</dbReference>
<organism evidence="2 3">
    <name type="scientific">Roseateles oligotrophus</name>
    <dbReference type="NCBI Taxonomy" id="1769250"/>
    <lineage>
        <taxon>Bacteria</taxon>
        <taxon>Pseudomonadati</taxon>
        <taxon>Pseudomonadota</taxon>
        <taxon>Betaproteobacteria</taxon>
        <taxon>Burkholderiales</taxon>
        <taxon>Sphaerotilaceae</taxon>
        <taxon>Roseateles</taxon>
    </lineage>
</organism>
<accession>A0A840L4A1</accession>
<reference evidence="2 3" key="1">
    <citation type="submission" date="2020-08" db="EMBL/GenBank/DDBJ databases">
        <title>Functional genomics of gut bacteria from endangered species of beetles.</title>
        <authorList>
            <person name="Carlos-Shanley C."/>
        </authorList>
    </citation>
    <scope>NUCLEOTIDE SEQUENCE [LARGE SCALE GENOMIC DNA]</scope>
    <source>
        <strain evidence="2 3">S00239</strain>
    </source>
</reference>
<gene>
    <name evidence="2" type="ORF">HNP55_001549</name>
</gene>
<feature type="transmembrane region" description="Helical" evidence="1">
    <location>
        <begin position="12"/>
        <end position="34"/>
    </location>
</feature>
<keyword evidence="1" id="KW-1133">Transmembrane helix</keyword>
<dbReference type="Pfam" id="PF04247">
    <property type="entry name" value="SirB"/>
    <property type="match status" value="1"/>
</dbReference>
<evidence type="ECO:0000313" key="3">
    <source>
        <dbReference type="Proteomes" id="UP000562027"/>
    </source>
</evidence>
<evidence type="ECO:0000313" key="2">
    <source>
        <dbReference type="EMBL" id="MBB4843030.1"/>
    </source>
</evidence>
<feature type="transmembrane region" description="Helical" evidence="1">
    <location>
        <begin position="101"/>
        <end position="119"/>
    </location>
</feature>
<evidence type="ECO:0000256" key="1">
    <source>
        <dbReference type="SAM" id="Phobius"/>
    </source>
</evidence>
<dbReference type="InterPro" id="IPR007360">
    <property type="entry name" value="SirB"/>
</dbReference>
<name>A0A840L4A1_9BURK</name>
<comment type="caution">
    <text evidence="2">The sequence shown here is derived from an EMBL/GenBank/DDBJ whole genome shotgun (WGS) entry which is preliminary data.</text>
</comment>
<dbReference type="RefSeq" id="WP_184297944.1">
    <property type="nucleotide sequence ID" value="NZ_JACHLP010000003.1"/>
</dbReference>